<dbReference type="EMBL" id="KV454434">
    <property type="protein sequence ID" value="ODQ78620.1"/>
    <property type="molecule type" value="Genomic_DNA"/>
</dbReference>
<reference evidence="2" key="1">
    <citation type="submission" date="2016-05" db="EMBL/GenBank/DDBJ databases">
        <title>Comparative genomics of biotechnologically important yeasts.</title>
        <authorList>
            <consortium name="DOE Joint Genome Institute"/>
            <person name="Riley R."/>
            <person name="Haridas S."/>
            <person name="Wolfe K.H."/>
            <person name="Lopes M.R."/>
            <person name="Hittinger C.T."/>
            <person name="Goker M."/>
            <person name="Salamov A."/>
            <person name="Wisecaver J."/>
            <person name="Long T.M."/>
            <person name="Aerts A.L."/>
            <person name="Barry K."/>
            <person name="Choi C."/>
            <person name="Clum A."/>
            <person name="Coughlan A.Y."/>
            <person name="Deshpande S."/>
            <person name="Douglass A.P."/>
            <person name="Hanson S.J."/>
            <person name="Klenk H.-P."/>
            <person name="Labutti K."/>
            <person name="Lapidus A."/>
            <person name="Lindquist E."/>
            <person name="Lipzen A."/>
            <person name="Meier-Kolthoff J.P."/>
            <person name="Ohm R.A."/>
            <person name="Otillar R.P."/>
            <person name="Pangilinan J."/>
            <person name="Peng Y."/>
            <person name="Rokas A."/>
            <person name="Rosa C.A."/>
            <person name="Scheuner C."/>
            <person name="Sibirny A.A."/>
            <person name="Slot J.C."/>
            <person name="Stielow J.B."/>
            <person name="Sun H."/>
            <person name="Kurtzman C.P."/>
            <person name="Blackwell M."/>
            <person name="Grigoriev I.V."/>
            <person name="Jeffries T.W."/>
        </authorList>
    </citation>
    <scope>NUCLEOTIDE SEQUENCE [LARGE SCALE GENOMIC DNA]</scope>
    <source>
        <strain evidence="2">NRRL Y-12698</strain>
    </source>
</reference>
<dbReference type="PANTHER" id="PTHR28037">
    <property type="entry name" value="ALCOHOL O-ACETYLTRANSFERASE 1-RELATED"/>
    <property type="match status" value="1"/>
</dbReference>
<evidence type="ECO:0008006" key="3">
    <source>
        <dbReference type="Google" id="ProtNLM"/>
    </source>
</evidence>
<organism evidence="1 2">
    <name type="scientific">Babjeviella inositovora NRRL Y-12698</name>
    <dbReference type="NCBI Taxonomy" id="984486"/>
    <lineage>
        <taxon>Eukaryota</taxon>
        <taxon>Fungi</taxon>
        <taxon>Dikarya</taxon>
        <taxon>Ascomycota</taxon>
        <taxon>Saccharomycotina</taxon>
        <taxon>Pichiomycetes</taxon>
        <taxon>Serinales incertae sedis</taxon>
        <taxon>Babjeviella</taxon>
    </lineage>
</organism>
<dbReference type="InterPro" id="IPR010828">
    <property type="entry name" value="Atf2/Sli1-like"/>
</dbReference>
<dbReference type="OrthoDB" id="2150604at2759"/>
<dbReference type="InterPro" id="IPR052058">
    <property type="entry name" value="Alcohol_O-acetyltransferase"/>
</dbReference>
<dbReference type="GeneID" id="30147146"/>
<keyword evidence="2" id="KW-1185">Reference proteome</keyword>
<dbReference type="PANTHER" id="PTHR28037:SF1">
    <property type="entry name" value="ALCOHOL O-ACETYLTRANSFERASE 1-RELATED"/>
    <property type="match status" value="1"/>
</dbReference>
<name>A0A1E3QLT8_9ASCO</name>
<protein>
    <recommendedName>
        <fullName evidence="3">Alcohol acetyltransferase</fullName>
    </recommendedName>
</protein>
<accession>A0A1E3QLT8</accession>
<dbReference type="Pfam" id="PF07247">
    <property type="entry name" value="AATase"/>
    <property type="match status" value="1"/>
</dbReference>
<evidence type="ECO:0000313" key="2">
    <source>
        <dbReference type="Proteomes" id="UP000094336"/>
    </source>
</evidence>
<sequence length="474" mass="53739">MYLHHTRKIGFFELYYLGRNQLKCYTNYCIIAKYNHALNQSILSPALRQVVLANPYLAANFFPASSVASFDNYDLRAVDQIRFEDVVEYKTVSQIDESLLEEINTYTCKMDETERPLWRVIVYTTPESDETPHVCFYCDHTLFDGTSGTSFHKKLIRELGNVGELGPTSGDILFNYEADKDLLPKFPQSSDKYVNNKPPAIFVAKFLFRVLSPQWLRRTFIYLWNRTPVIGGSARDRLLEKYPIFRGLPANTSTATRFKIINLPPSDSAGVLKYCKEKHLTFTPLLYTVGIKTLQDTILLASMPFATEAIISVTTRRYLAKEQMGQHDFGLFVGPQPLINPPISQISVPEIIRVQEDIAAGLEARTPLYTVGMLKYVDVKDFLNGILGKLKETFEISNLGLQNVVSADGRWEIQDMLFSQCFGRTSPYFCLSVVSTKSGGLNLVLGMAPEYCDANPELVDQFASELTKNIMARY</sequence>
<dbReference type="SUPFAM" id="SSF52777">
    <property type="entry name" value="CoA-dependent acyltransferases"/>
    <property type="match status" value="1"/>
</dbReference>
<proteinExistence type="predicted"/>
<dbReference type="AlphaFoldDB" id="A0A1E3QLT8"/>
<dbReference type="RefSeq" id="XP_018983948.1">
    <property type="nucleotide sequence ID" value="XM_019129293.1"/>
</dbReference>
<gene>
    <name evidence="1" type="ORF">BABINDRAFT_162332</name>
</gene>
<dbReference type="GO" id="GO:0008080">
    <property type="term" value="F:N-acetyltransferase activity"/>
    <property type="evidence" value="ECO:0007669"/>
    <property type="project" value="TreeGrafter"/>
</dbReference>
<evidence type="ECO:0000313" key="1">
    <source>
        <dbReference type="EMBL" id="ODQ78620.1"/>
    </source>
</evidence>
<dbReference type="Proteomes" id="UP000094336">
    <property type="component" value="Unassembled WGS sequence"/>
</dbReference>
<dbReference type="STRING" id="984486.A0A1E3QLT8"/>